<evidence type="ECO:0000259" key="1">
    <source>
        <dbReference type="PROSITE" id="PS51186"/>
    </source>
</evidence>
<dbReference type="PANTHER" id="PTHR42791:SF1">
    <property type="entry name" value="N-ACETYLTRANSFERASE DOMAIN-CONTAINING PROTEIN"/>
    <property type="match status" value="1"/>
</dbReference>
<dbReference type="Pfam" id="PF00583">
    <property type="entry name" value="Acetyltransf_1"/>
    <property type="match status" value="1"/>
</dbReference>
<evidence type="ECO:0000313" key="2">
    <source>
        <dbReference type="EMBL" id="KZP06122.1"/>
    </source>
</evidence>
<dbReference type="InterPro" id="IPR052523">
    <property type="entry name" value="Trichothecene_AcTrans"/>
</dbReference>
<feature type="domain" description="N-acetyltransferase" evidence="1">
    <location>
        <begin position="68"/>
        <end position="220"/>
    </location>
</feature>
<gene>
    <name evidence="2" type="ORF">FIBSPDRAFT_966714</name>
</gene>
<dbReference type="PROSITE" id="PS51186">
    <property type="entry name" value="GNAT"/>
    <property type="match status" value="1"/>
</dbReference>
<dbReference type="OrthoDB" id="544277at2759"/>
<dbReference type="EMBL" id="KV417803">
    <property type="protein sequence ID" value="KZP06122.1"/>
    <property type="molecule type" value="Genomic_DNA"/>
</dbReference>
<dbReference type="AlphaFoldDB" id="A0A167WI00"/>
<sequence length="239" mass="26274">MFTVVGHRSPISDRAVTASDGPCLQRVSKATAVLAEAFRKNPYFAYVLSSLKAPQRQAYLPRYFKALLTAAALNHAAIDEIDSWKSCGVLMPPDSDVANPRTILQAGLISMLWNVRLGGCRIMFLEYTPLAEACKAKTLRDGEKFFYVFFLGTLEDKRGRGLASALVRHHQDIARQAGLPIWLEATTEESVRLYLKLGFVVVGDFMLGVGKAGKDGIRKAGGEGLKIWGMVWRPTPLAS</sequence>
<proteinExistence type="predicted"/>
<dbReference type="InterPro" id="IPR000182">
    <property type="entry name" value="GNAT_dom"/>
</dbReference>
<keyword evidence="3" id="KW-1185">Reference proteome</keyword>
<reference evidence="2 3" key="1">
    <citation type="journal article" date="2016" name="Mol. Biol. Evol.">
        <title>Comparative Genomics of Early-Diverging Mushroom-Forming Fungi Provides Insights into the Origins of Lignocellulose Decay Capabilities.</title>
        <authorList>
            <person name="Nagy L.G."/>
            <person name="Riley R."/>
            <person name="Tritt A."/>
            <person name="Adam C."/>
            <person name="Daum C."/>
            <person name="Floudas D."/>
            <person name="Sun H."/>
            <person name="Yadav J.S."/>
            <person name="Pangilinan J."/>
            <person name="Larsson K.H."/>
            <person name="Matsuura K."/>
            <person name="Barry K."/>
            <person name="Labutti K."/>
            <person name="Kuo R."/>
            <person name="Ohm R.A."/>
            <person name="Bhattacharya S.S."/>
            <person name="Shirouzu T."/>
            <person name="Yoshinaga Y."/>
            <person name="Martin F.M."/>
            <person name="Grigoriev I.V."/>
            <person name="Hibbett D.S."/>
        </authorList>
    </citation>
    <scope>NUCLEOTIDE SEQUENCE [LARGE SCALE GENOMIC DNA]</scope>
    <source>
        <strain evidence="2 3">CBS 109695</strain>
    </source>
</reference>
<name>A0A167WI00_9AGAM</name>
<accession>A0A167WI00</accession>
<dbReference type="STRING" id="436010.A0A167WI00"/>
<dbReference type="GO" id="GO:0016747">
    <property type="term" value="F:acyltransferase activity, transferring groups other than amino-acyl groups"/>
    <property type="evidence" value="ECO:0007669"/>
    <property type="project" value="InterPro"/>
</dbReference>
<evidence type="ECO:0000313" key="3">
    <source>
        <dbReference type="Proteomes" id="UP000076532"/>
    </source>
</evidence>
<dbReference type="CDD" id="cd04301">
    <property type="entry name" value="NAT_SF"/>
    <property type="match status" value="1"/>
</dbReference>
<dbReference type="Proteomes" id="UP000076532">
    <property type="component" value="Unassembled WGS sequence"/>
</dbReference>
<dbReference type="InterPro" id="IPR016181">
    <property type="entry name" value="Acyl_CoA_acyltransferase"/>
</dbReference>
<dbReference type="PANTHER" id="PTHR42791">
    <property type="entry name" value="GNAT FAMILY ACETYLTRANSFERASE"/>
    <property type="match status" value="1"/>
</dbReference>
<dbReference type="SUPFAM" id="SSF55729">
    <property type="entry name" value="Acyl-CoA N-acyltransferases (Nat)"/>
    <property type="match status" value="1"/>
</dbReference>
<organism evidence="2 3">
    <name type="scientific">Athelia psychrophila</name>
    <dbReference type="NCBI Taxonomy" id="1759441"/>
    <lineage>
        <taxon>Eukaryota</taxon>
        <taxon>Fungi</taxon>
        <taxon>Dikarya</taxon>
        <taxon>Basidiomycota</taxon>
        <taxon>Agaricomycotina</taxon>
        <taxon>Agaricomycetes</taxon>
        <taxon>Agaricomycetidae</taxon>
        <taxon>Atheliales</taxon>
        <taxon>Atheliaceae</taxon>
        <taxon>Athelia</taxon>
    </lineage>
</organism>
<protein>
    <submittedName>
        <fullName evidence="2">Acyl-CoA N-acyltransferase</fullName>
    </submittedName>
</protein>
<dbReference type="Gene3D" id="3.40.630.30">
    <property type="match status" value="1"/>
</dbReference>